<evidence type="ECO:0000256" key="1">
    <source>
        <dbReference type="SAM" id="MobiDB-lite"/>
    </source>
</evidence>
<dbReference type="EMBL" id="GBRH01273865">
    <property type="protein sequence ID" value="JAD24030.1"/>
    <property type="molecule type" value="Transcribed_RNA"/>
</dbReference>
<feature type="compositionally biased region" description="Basic and acidic residues" evidence="1">
    <location>
        <begin position="15"/>
        <end position="32"/>
    </location>
</feature>
<organism evidence="2">
    <name type="scientific">Arundo donax</name>
    <name type="common">Giant reed</name>
    <name type="synonym">Donax arundinaceus</name>
    <dbReference type="NCBI Taxonomy" id="35708"/>
    <lineage>
        <taxon>Eukaryota</taxon>
        <taxon>Viridiplantae</taxon>
        <taxon>Streptophyta</taxon>
        <taxon>Embryophyta</taxon>
        <taxon>Tracheophyta</taxon>
        <taxon>Spermatophyta</taxon>
        <taxon>Magnoliopsida</taxon>
        <taxon>Liliopsida</taxon>
        <taxon>Poales</taxon>
        <taxon>Poaceae</taxon>
        <taxon>PACMAD clade</taxon>
        <taxon>Arundinoideae</taxon>
        <taxon>Arundineae</taxon>
        <taxon>Arundo</taxon>
    </lineage>
</organism>
<dbReference type="AlphaFoldDB" id="A0A0A8YFH0"/>
<evidence type="ECO:0000313" key="2">
    <source>
        <dbReference type="EMBL" id="JAD24030.1"/>
    </source>
</evidence>
<feature type="region of interest" description="Disordered" evidence="1">
    <location>
        <begin position="1"/>
        <end position="43"/>
    </location>
</feature>
<protein>
    <submittedName>
        <fullName evidence="2">Uncharacterized protein</fullName>
    </submittedName>
</protein>
<reference evidence="2" key="1">
    <citation type="submission" date="2014-09" db="EMBL/GenBank/DDBJ databases">
        <authorList>
            <person name="Magalhaes I.L.F."/>
            <person name="Oliveira U."/>
            <person name="Santos F.R."/>
            <person name="Vidigal T.H.D.A."/>
            <person name="Brescovit A.D."/>
            <person name="Santos A.J."/>
        </authorList>
    </citation>
    <scope>NUCLEOTIDE SEQUENCE</scope>
    <source>
        <tissue evidence="2">Shoot tissue taken approximately 20 cm above the soil surface</tissue>
    </source>
</reference>
<proteinExistence type="predicted"/>
<accession>A0A0A8YFH0</accession>
<sequence>MVGEEEAARASGDPRAAEVGEEEASRLPEVGEGHAMPPHVRCHGSLPRLPHRIHGIAALVGVGPMGRAPLC</sequence>
<reference evidence="2" key="2">
    <citation type="journal article" date="2015" name="Data Brief">
        <title>Shoot transcriptome of the giant reed, Arundo donax.</title>
        <authorList>
            <person name="Barrero R.A."/>
            <person name="Guerrero F.D."/>
            <person name="Moolhuijzen P."/>
            <person name="Goolsby J.A."/>
            <person name="Tidwell J."/>
            <person name="Bellgard S.E."/>
            <person name="Bellgard M.I."/>
        </authorList>
    </citation>
    <scope>NUCLEOTIDE SEQUENCE</scope>
    <source>
        <tissue evidence="2">Shoot tissue taken approximately 20 cm above the soil surface</tissue>
    </source>
</reference>
<name>A0A0A8YFH0_ARUDO</name>